<dbReference type="OrthoDB" id="4369922at2759"/>
<dbReference type="AlphaFoldDB" id="A0A9W9S619"/>
<reference evidence="1" key="1">
    <citation type="submission" date="2022-12" db="EMBL/GenBank/DDBJ databases">
        <authorList>
            <person name="Petersen C."/>
        </authorList>
    </citation>
    <scope>NUCLEOTIDE SEQUENCE</scope>
    <source>
        <strain evidence="1">IBT 3081</strain>
    </source>
</reference>
<dbReference type="Proteomes" id="UP001147752">
    <property type="component" value="Unassembled WGS sequence"/>
</dbReference>
<name>A0A9W9S619_9EURO</name>
<sequence>MFAELKVAHPRPIPSLSDKQLQDLTELRVRVTQRAQSLEDLVEAMSRVNSYDDGAIVATATYYWIHPNSLLLVKLGLNRLLRRELRRLTVEEENDAQLECQIWDQV</sequence>
<proteinExistence type="predicted"/>
<evidence type="ECO:0000313" key="1">
    <source>
        <dbReference type="EMBL" id="KAJ5372726.1"/>
    </source>
</evidence>
<dbReference type="RefSeq" id="XP_056578712.1">
    <property type="nucleotide sequence ID" value="XM_056722462.1"/>
</dbReference>
<organism evidence="1 2">
    <name type="scientific">Penicillium concentricum</name>
    <dbReference type="NCBI Taxonomy" id="293559"/>
    <lineage>
        <taxon>Eukaryota</taxon>
        <taxon>Fungi</taxon>
        <taxon>Dikarya</taxon>
        <taxon>Ascomycota</taxon>
        <taxon>Pezizomycotina</taxon>
        <taxon>Eurotiomycetes</taxon>
        <taxon>Eurotiomycetidae</taxon>
        <taxon>Eurotiales</taxon>
        <taxon>Aspergillaceae</taxon>
        <taxon>Penicillium</taxon>
    </lineage>
</organism>
<comment type="caution">
    <text evidence="1">The sequence shown here is derived from an EMBL/GenBank/DDBJ whole genome shotgun (WGS) entry which is preliminary data.</text>
</comment>
<gene>
    <name evidence="1" type="ORF">N7517_004732</name>
</gene>
<dbReference type="GeneID" id="81461645"/>
<reference evidence="1" key="2">
    <citation type="journal article" date="2023" name="IMA Fungus">
        <title>Comparative genomic study of the Penicillium genus elucidates a diverse pangenome and 15 lateral gene transfer events.</title>
        <authorList>
            <person name="Petersen C."/>
            <person name="Sorensen T."/>
            <person name="Nielsen M.R."/>
            <person name="Sondergaard T.E."/>
            <person name="Sorensen J.L."/>
            <person name="Fitzpatrick D.A."/>
            <person name="Frisvad J.C."/>
            <person name="Nielsen K.L."/>
        </authorList>
    </citation>
    <scope>NUCLEOTIDE SEQUENCE</scope>
    <source>
        <strain evidence="1">IBT 3081</strain>
    </source>
</reference>
<accession>A0A9W9S619</accession>
<dbReference type="EMBL" id="JAPZBT010000002">
    <property type="protein sequence ID" value="KAJ5372726.1"/>
    <property type="molecule type" value="Genomic_DNA"/>
</dbReference>
<protein>
    <submittedName>
        <fullName evidence="1">Uncharacterized protein</fullName>
    </submittedName>
</protein>
<evidence type="ECO:0000313" key="2">
    <source>
        <dbReference type="Proteomes" id="UP001147752"/>
    </source>
</evidence>
<keyword evidence="2" id="KW-1185">Reference proteome</keyword>